<feature type="transmembrane region" description="Helical" evidence="1">
    <location>
        <begin position="12"/>
        <end position="36"/>
    </location>
</feature>
<reference evidence="2 3" key="1">
    <citation type="submission" date="2020-02" db="EMBL/GenBank/DDBJ databases">
        <title>complete genome sequence of Rhodobacteraceae bacterium.</title>
        <authorList>
            <person name="Park J."/>
            <person name="Kim Y.-S."/>
            <person name="Kim K.-H."/>
        </authorList>
    </citation>
    <scope>NUCLEOTIDE SEQUENCE [LARGE SCALE GENOMIC DNA]</scope>
    <source>
        <strain evidence="2 3">RR4-56</strain>
    </source>
</reference>
<protein>
    <submittedName>
        <fullName evidence="2">Uncharacterized protein</fullName>
    </submittedName>
</protein>
<dbReference type="Proteomes" id="UP000503336">
    <property type="component" value="Chromosome"/>
</dbReference>
<evidence type="ECO:0000256" key="1">
    <source>
        <dbReference type="SAM" id="Phobius"/>
    </source>
</evidence>
<dbReference type="RefSeq" id="WP_165101604.1">
    <property type="nucleotide sequence ID" value="NZ_CP049056.1"/>
</dbReference>
<keyword evidence="3" id="KW-1185">Reference proteome</keyword>
<keyword evidence="1" id="KW-1133">Transmembrane helix</keyword>
<dbReference type="EMBL" id="CP049056">
    <property type="protein sequence ID" value="QIE57166.1"/>
    <property type="molecule type" value="Genomic_DNA"/>
</dbReference>
<evidence type="ECO:0000313" key="3">
    <source>
        <dbReference type="Proteomes" id="UP000503336"/>
    </source>
</evidence>
<keyword evidence="1" id="KW-0812">Transmembrane</keyword>
<sequence length="52" mass="5621">MIGLFLAPENFATLAAPIAMEVVLGAGSLLCISIVANRLRAPMRRRARVRRG</sequence>
<organism evidence="2 3">
    <name type="scientific">Pikeienuella piscinae</name>
    <dbReference type="NCBI Taxonomy" id="2748098"/>
    <lineage>
        <taxon>Bacteria</taxon>
        <taxon>Pseudomonadati</taxon>
        <taxon>Pseudomonadota</taxon>
        <taxon>Alphaproteobacteria</taxon>
        <taxon>Rhodobacterales</taxon>
        <taxon>Paracoccaceae</taxon>
        <taxon>Pikeienuella</taxon>
    </lineage>
</organism>
<keyword evidence="1" id="KW-0472">Membrane</keyword>
<proteinExistence type="predicted"/>
<dbReference type="AlphaFoldDB" id="A0A7M3T585"/>
<evidence type="ECO:0000313" key="2">
    <source>
        <dbReference type="EMBL" id="QIE57166.1"/>
    </source>
</evidence>
<dbReference type="KEGG" id="hdh:G5B40_18005"/>
<name>A0A7M3T585_9RHOB</name>
<accession>A0A7M3T585</accession>
<gene>
    <name evidence="2" type="ORF">G5B40_18005</name>
</gene>